<dbReference type="PANTHER" id="PTHR10885:SF0">
    <property type="entry name" value="ISOPENTENYL-DIPHOSPHATE DELTA-ISOMERASE"/>
    <property type="match status" value="1"/>
</dbReference>
<name>A5AFA9_VITVI</name>
<evidence type="ECO:0000256" key="1">
    <source>
        <dbReference type="ARBA" id="ARBA00003951"/>
    </source>
</evidence>
<gene>
    <name evidence="2" type="ORF">VITISV_038547</name>
</gene>
<dbReference type="AlphaFoldDB" id="A5AFA9"/>
<dbReference type="SUPFAM" id="SSF55811">
    <property type="entry name" value="Nudix"/>
    <property type="match status" value="1"/>
</dbReference>
<dbReference type="PANTHER" id="PTHR10885">
    <property type="entry name" value="ISOPENTENYL-DIPHOSPHATE DELTA-ISOMERASE"/>
    <property type="match status" value="1"/>
</dbReference>
<protein>
    <submittedName>
        <fullName evidence="2">Uncharacterized protein</fullName>
    </submittedName>
</protein>
<comment type="function">
    <text evidence="1">Catalyzes the 1,3-allylic rearrangement of the homoallylic substrate isopentenyl (IPP) to its highly electrophilic allylic isomer, dimethylallyl diphosphate (DMAPP).</text>
</comment>
<dbReference type="Gene3D" id="3.90.79.10">
    <property type="entry name" value="Nucleoside Triphosphate Pyrophosphohydrolase"/>
    <property type="match status" value="1"/>
</dbReference>
<dbReference type="EMBL" id="AM425259">
    <property type="protein sequence ID" value="CAN60167.1"/>
    <property type="molecule type" value="Genomic_DNA"/>
</dbReference>
<proteinExistence type="predicted"/>
<dbReference type="ExpressionAtlas" id="A5AFA9">
    <property type="expression patterns" value="baseline and differential"/>
</dbReference>
<evidence type="ECO:0000313" key="2">
    <source>
        <dbReference type="EMBL" id="CAN60167.1"/>
    </source>
</evidence>
<dbReference type="GO" id="GO:0003824">
    <property type="term" value="F:catalytic activity"/>
    <property type="evidence" value="ECO:0007669"/>
    <property type="project" value="UniProtKB-ARBA"/>
</dbReference>
<reference evidence="2" key="1">
    <citation type="journal article" date="2007" name="PLoS ONE">
        <title>The first genome sequence of an elite grapevine cultivar (Pinot noir Vitis vinifera L.): coping with a highly heterozygous genome.</title>
        <authorList>
            <person name="Velasco R."/>
            <person name="Zharkikh A."/>
            <person name="Troggio M."/>
            <person name="Cartwright D.A."/>
            <person name="Cestaro A."/>
            <person name="Pruss D."/>
            <person name="Pindo M."/>
            <person name="FitzGerald L.M."/>
            <person name="Vezzulli S."/>
            <person name="Reid J."/>
            <person name="Malacarne G."/>
            <person name="Iliev D."/>
            <person name="Coppola G."/>
            <person name="Wardell B."/>
            <person name="Micheletti D."/>
            <person name="Macalma T."/>
            <person name="Facci M."/>
            <person name="Mitchell J.T."/>
            <person name="Perazzolli M."/>
            <person name="Eldredge G."/>
            <person name="Gatto P."/>
            <person name="Oyzerski R."/>
            <person name="Moretto M."/>
            <person name="Gutin N."/>
            <person name="Stefanini M."/>
            <person name="Chen Y."/>
            <person name="Segala C."/>
            <person name="Davenport C."/>
            <person name="Dematte L."/>
            <person name="Mraz A."/>
            <person name="Battilana J."/>
            <person name="Stormo K."/>
            <person name="Costa F."/>
            <person name="Tao Q."/>
            <person name="Si-Ammour A."/>
            <person name="Harkins T."/>
            <person name="Lackey A."/>
            <person name="Perbost C."/>
            <person name="Taillon B."/>
            <person name="Stella A."/>
            <person name="Solovyev V."/>
            <person name="Fawcett J.A."/>
            <person name="Sterck L."/>
            <person name="Vandepoele K."/>
            <person name="Grando S.M."/>
            <person name="Toppo S."/>
            <person name="Moser C."/>
            <person name="Lanchbury J."/>
            <person name="Bogden R."/>
            <person name="Skolnick M."/>
            <person name="Sgaramella V."/>
            <person name="Bhatnagar S.K."/>
            <person name="Fontana P."/>
            <person name="Gutin A."/>
            <person name="Van de Peer Y."/>
            <person name="Salamini F."/>
            <person name="Viola R."/>
        </authorList>
    </citation>
    <scope>NUCLEOTIDE SEQUENCE</scope>
</reference>
<dbReference type="InterPro" id="IPR015797">
    <property type="entry name" value="NUDIX_hydrolase-like_dom_sf"/>
</dbReference>
<accession>A5AFA9</accession>
<organism evidence="2">
    <name type="scientific">Vitis vinifera</name>
    <name type="common">Grape</name>
    <dbReference type="NCBI Taxonomy" id="29760"/>
    <lineage>
        <taxon>Eukaryota</taxon>
        <taxon>Viridiplantae</taxon>
        <taxon>Streptophyta</taxon>
        <taxon>Embryophyta</taxon>
        <taxon>Tracheophyta</taxon>
        <taxon>Spermatophyta</taxon>
        <taxon>Magnoliopsida</taxon>
        <taxon>eudicotyledons</taxon>
        <taxon>Gunneridae</taxon>
        <taxon>Pentapetalae</taxon>
        <taxon>rosids</taxon>
        <taxon>Vitales</taxon>
        <taxon>Vitaceae</taxon>
        <taxon>Viteae</taxon>
        <taxon>Vitis</taxon>
    </lineage>
</organism>
<sequence>MVPLVWTNTCSNHPLYRESEFVDENALGVRNAAQRKLLDEPGIPAEDAPVGQFTSFGCMLYKAPSDGEWGEHERDYRLFIVRDVNVNPKP</sequence>